<dbReference type="AlphaFoldDB" id="A0A8S1QIA8"/>
<dbReference type="Proteomes" id="UP000692954">
    <property type="component" value="Unassembled WGS sequence"/>
</dbReference>
<evidence type="ECO:0000256" key="1">
    <source>
        <dbReference type="ARBA" id="ARBA00022723"/>
    </source>
</evidence>
<proteinExistence type="predicted"/>
<sequence>MTYYFYQYVYNRLAFRFAKSKSVPVVDVTQFLSRKGDSSNECGQVAEALHNYGAVCIKDPRVNDRHNVDFLDMMEKYFENRAAKFYNDEKVEDIFPNYSYQVGATPEFVEKARTHTNVIRQYTKENEAYTPQPAPYDAKWRFFWPIDDSGKRTKDEDFKPPRFRPKDVPQFGERMEQWGKMMINGCLTVAEMAARGMSIPADTFTTRMQGGPHLLAPTGSDLDRHKLGTVFAGFHYDLNFLTIHGKSRYPGLYVWLRNGERISVAVPEGHLLLQAGAQFDLLTGGYVTCGYHEVIYTDDAKKKYEENKKTGKSTWRVSSTLFSHINSDVTLQPLDKFAKQGLPDKYKPIKAFDQVQQELEAIKLK</sequence>
<dbReference type="OrthoDB" id="10248513at2759"/>
<keyword evidence="3" id="KW-0408">Iron</keyword>
<evidence type="ECO:0000256" key="3">
    <source>
        <dbReference type="ARBA" id="ARBA00023004"/>
    </source>
</evidence>
<keyword evidence="2" id="KW-0560">Oxidoreductase</keyword>
<gene>
    <name evidence="4" type="ORF">PSON_ATCC_30995.1.T1080079</name>
</gene>
<dbReference type="PANTHER" id="PTHR10209:SF874">
    <property type="entry name" value="2-OXOGLUTARATE (2OG) AND FE(II)-DEPENDENT OXYGENASE SUPERFAMILY PROTEIN"/>
    <property type="match status" value="1"/>
</dbReference>
<evidence type="ECO:0000313" key="4">
    <source>
        <dbReference type="EMBL" id="CAD8115372.1"/>
    </source>
</evidence>
<comment type="caution">
    <text evidence="4">The sequence shown here is derived from an EMBL/GenBank/DDBJ whole genome shotgun (WGS) entry which is preliminary data.</text>
</comment>
<dbReference type="EMBL" id="CAJJDN010000108">
    <property type="protein sequence ID" value="CAD8115372.1"/>
    <property type="molecule type" value="Genomic_DNA"/>
</dbReference>
<name>A0A8S1QIA8_9CILI</name>
<evidence type="ECO:0000256" key="2">
    <source>
        <dbReference type="ARBA" id="ARBA00023002"/>
    </source>
</evidence>
<keyword evidence="5" id="KW-1185">Reference proteome</keyword>
<evidence type="ECO:0008006" key="6">
    <source>
        <dbReference type="Google" id="ProtNLM"/>
    </source>
</evidence>
<accession>A0A8S1QIA8</accession>
<dbReference type="PANTHER" id="PTHR10209">
    <property type="entry name" value="OXIDOREDUCTASE, 2OG-FE II OXYGENASE FAMILY PROTEIN"/>
    <property type="match status" value="1"/>
</dbReference>
<evidence type="ECO:0000313" key="5">
    <source>
        <dbReference type="Proteomes" id="UP000692954"/>
    </source>
</evidence>
<dbReference type="GO" id="GO:0046872">
    <property type="term" value="F:metal ion binding"/>
    <property type="evidence" value="ECO:0007669"/>
    <property type="project" value="UniProtKB-KW"/>
</dbReference>
<reference evidence="4" key="1">
    <citation type="submission" date="2021-01" db="EMBL/GenBank/DDBJ databases">
        <authorList>
            <consortium name="Genoscope - CEA"/>
            <person name="William W."/>
        </authorList>
    </citation>
    <scope>NUCLEOTIDE SEQUENCE</scope>
</reference>
<dbReference type="GO" id="GO:0016491">
    <property type="term" value="F:oxidoreductase activity"/>
    <property type="evidence" value="ECO:0007669"/>
    <property type="project" value="UniProtKB-KW"/>
</dbReference>
<organism evidence="4 5">
    <name type="scientific">Paramecium sonneborni</name>
    <dbReference type="NCBI Taxonomy" id="65129"/>
    <lineage>
        <taxon>Eukaryota</taxon>
        <taxon>Sar</taxon>
        <taxon>Alveolata</taxon>
        <taxon>Ciliophora</taxon>
        <taxon>Intramacronucleata</taxon>
        <taxon>Oligohymenophorea</taxon>
        <taxon>Peniculida</taxon>
        <taxon>Parameciidae</taxon>
        <taxon>Paramecium</taxon>
    </lineage>
</organism>
<keyword evidence="1" id="KW-0479">Metal-binding</keyword>
<protein>
    <recommendedName>
        <fullName evidence="6">Isopenicillin N synthase-like Fe(2+) 2OG dioxygenase domain-containing protein</fullName>
    </recommendedName>
</protein>